<dbReference type="InterPro" id="IPR042038">
    <property type="entry name" value="MukE_N"/>
</dbReference>
<organism evidence="1">
    <name type="scientific">marine sediment metagenome</name>
    <dbReference type="NCBI Taxonomy" id="412755"/>
    <lineage>
        <taxon>unclassified sequences</taxon>
        <taxon>metagenomes</taxon>
        <taxon>ecological metagenomes</taxon>
    </lineage>
</organism>
<accession>A0A0F9U5H3</accession>
<dbReference type="EMBL" id="LAZR01000199">
    <property type="protein sequence ID" value="KKN82537.1"/>
    <property type="molecule type" value="Genomic_DNA"/>
</dbReference>
<gene>
    <name evidence="1" type="ORF">LCGC14_0308330</name>
</gene>
<comment type="caution">
    <text evidence="1">The sequence shown here is derived from an EMBL/GenBank/DDBJ whole genome shotgun (WGS) entry which is preliminary data.</text>
</comment>
<dbReference type="InterPro" id="IPR053841">
    <property type="entry name" value="MksE"/>
</dbReference>
<reference evidence="1" key="1">
    <citation type="journal article" date="2015" name="Nature">
        <title>Complex archaea that bridge the gap between prokaryotes and eukaryotes.</title>
        <authorList>
            <person name="Spang A."/>
            <person name="Saw J.H."/>
            <person name="Jorgensen S.L."/>
            <person name="Zaremba-Niedzwiedzka K."/>
            <person name="Martijn J."/>
            <person name="Lind A.E."/>
            <person name="van Eijk R."/>
            <person name="Schleper C."/>
            <person name="Guy L."/>
            <person name="Ettema T.J."/>
        </authorList>
    </citation>
    <scope>NUCLEOTIDE SEQUENCE</scope>
</reference>
<dbReference type="Pfam" id="PF21980">
    <property type="entry name" value="MksE"/>
    <property type="match status" value="1"/>
</dbReference>
<evidence type="ECO:0000313" key="1">
    <source>
        <dbReference type="EMBL" id="KKN82537.1"/>
    </source>
</evidence>
<dbReference type="Gene3D" id="1.10.10.2250">
    <property type="match status" value="1"/>
</dbReference>
<sequence length="215" mass="25077">MEDEHTEDIRGLFLNHPDTQDLFASLDYMLKDGVHFQREGSQAKYYNFIYSNEDSLRAYYQYLFSVELTFGGTEASGYYFLDFIGSTRGQIDSSHRHHMKSEHVIIGFIIYKIFFIDNQIDVVSVRDLQKKIRIDYEDLKPGIYRLVAKSRNTNPGNLNDDAIDATVESALREFKKIGWVTLNDDEFDLLPAFDRLIAIHEDLINNLDETLNELR</sequence>
<protein>
    <submittedName>
        <fullName evidence="1">Uncharacterized protein</fullName>
    </submittedName>
</protein>
<name>A0A0F9U5H3_9ZZZZ</name>
<dbReference type="AlphaFoldDB" id="A0A0F9U5H3"/>
<proteinExistence type="predicted"/>